<reference evidence="2 3" key="1">
    <citation type="journal article" date="2019" name="Microbiol. Resour. Announc.">
        <title>Complete Genome Sequence of Halomonas sulfidaeris Strain Esulfide1 Isolated from a Metal Sulfide Rock at a Depth of 2,200 Meters, Obtained Using Nanopore Sequencing.</title>
        <authorList>
            <person name="Saito M."/>
            <person name="Nishigata A."/>
            <person name="Galipon J."/>
            <person name="Arakawa K."/>
        </authorList>
    </citation>
    <scope>NUCLEOTIDE SEQUENCE [LARGE SCALE GENOMIC DNA]</scope>
    <source>
        <strain evidence="2 3">ATCC BAA-803</strain>
    </source>
</reference>
<sequence length="129" mass="14680">MNAGVKIYEYSSRFIHAKYAAVDDWVTIGSCNFDHWSLRWNLEANQEVQGVEFADETRRLFAQNIAASEKIDSTEWASRPHYQKLKRNHGRNPNSLFNTIALTTIALTTWLSCKHAQADAADRGTHSPV</sequence>
<dbReference type="AlphaFoldDB" id="A0A455U3X9"/>
<name>A0A455U3X9_9GAMM</name>
<dbReference type="PANTHER" id="PTHR21248">
    <property type="entry name" value="CARDIOLIPIN SYNTHASE"/>
    <property type="match status" value="1"/>
</dbReference>
<dbReference type="Proteomes" id="UP000320231">
    <property type="component" value="Chromosome"/>
</dbReference>
<dbReference type="InterPro" id="IPR001736">
    <property type="entry name" value="PLipase_D/transphosphatidylase"/>
</dbReference>
<organism evidence="2 3">
    <name type="scientific">Vreelandella sulfidaeris</name>
    <dbReference type="NCBI Taxonomy" id="115553"/>
    <lineage>
        <taxon>Bacteria</taxon>
        <taxon>Pseudomonadati</taxon>
        <taxon>Pseudomonadota</taxon>
        <taxon>Gammaproteobacteria</taxon>
        <taxon>Oceanospirillales</taxon>
        <taxon>Halomonadaceae</taxon>
        <taxon>Vreelandella</taxon>
    </lineage>
</organism>
<gene>
    <name evidence="2" type="ORF">HSBAA_18810</name>
</gene>
<evidence type="ECO:0000259" key="1">
    <source>
        <dbReference type="PROSITE" id="PS50035"/>
    </source>
</evidence>
<dbReference type="GO" id="GO:0008808">
    <property type="term" value="F:cardiolipin synthase activity"/>
    <property type="evidence" value="ECO:0007669"/>
    <property type="project" value="TreeGrafter"/>
</dbReference>
<dbReference type="SUPFAM" id="SSF56024">
    <property type="entry name" value="Phospholipase D/nuclease"/>
    <property type="match status" value="1"/>
</dbReference>
<dbReference type="GO" id="GO:0032049">
    <property type="term" value="P:cardiolipin biosynthetic process"/>
    <property type="evidence" value="ECO:0007669"/>
    <property type="project" value="TreeGrafter"/>
</dbReference>
<evidence type="ECO:0000313" key="3">
    <source>
        <dbReference type="Proteomes" id="UP000320231"/>
    </source>
</evidence>
<evidence type="ECO:0000313" key="2">
    <source>
        <dbReference type="EMBL" id="BBI60575.1"/>
    </source>
</evidence>
<dbReference type="KEGG" id="hsr:HSBAA_18810"/>
<dbReference type="Gene3D" id="3.30.870.10">
    <property type="entry name" value="Endonuclease Chain A"/>
    <property type="match status" value="1"/>
</dbReference>
<proteinExistence type="predicted"/>
<dbReference type="EMBL" id="AP019514">
    <property type="protein sequence ID" value="BBI60575.1"/>
    <property type="molecule type" value="Genomic_DNA"/>
</dbReference>
<dbReference type="InterPro" id="IPR025202">
    <property type="entry name" value="PLD-like_dom"/>
</dbReference>
<dbReference type="Pfam" id="PF13091">
    <property type="entry name" value="PLDc_2"/>
    <property type="match status" value="1"/>
</dbReference>
<dbReference type="PANTHER" id="PTHR21248:SF23">
    <property type="entry name" value="CARDIOLIPIN SYNTHASE B"/>
    <property type="match status" value="1"/>
</dbReference>
<accession>A0A455U3X9</accession>
<dbReference type="GO" id="GO:0016020">
    <property type="term" value="C:membrane"/>
    <property type="evidence" value="ECO:0007669"/>
    <property type="project" value="TreeGrafter"/>
</dbReference>
<protein>
    <recommendedName>
        <fullName evidence="1">PLD phosphodiesterase domain-containing protein</fullName>
    </recommendedName>
</protein>
<dbReference type="PROSITE" id="PS50035">
    <property type="entry name" value="PLD"/>
    <property type="match status" value="1"/>
</dbReference>
<feature type="domain" description="PLD phosphodiesterase" evidence="1">
    <location>
        <begin position="11"/>
        <end position="37"/>
    </location>
</feature>